<comment type="caution">
    <text evidence="2">The sequence shown here is derived from an EMBL/GenBank/DDBJ whole genome shotgun (WGS) entry which is preliminary data.</text>
</comment>
<feature type="transmembrane region" description="Helical" evidence="1">
    <location>
        <begin position="55"/>
        <end position="75"/>
    </location>
</feature>
<keyword evidence="3" id="KW-1185">Reference proteome</keyword>
<keyword evidence="1" id="KW-0472">Membrane</keyword>
<dbReference type="EMBL" id="BAAAZN010000009">
    <property type="protein sequence ID" value="GAA3555053.1"/>
    <property type="molecule type" value="Genomic_DNA"/>
</dbReference>
<sequence length="116" mass="12552">MDRDPLCRSLRSAISLPVSLPVRGRLHHVDEPTGAPDVTGSLRHTPELPKRLTDLTPVVIVGTTLWLVALVVLFFGAHGVWVQTALAGVVLGLIGFGIIFWQRAAARRGSKSAQRL</sequence>
<feature type="transmembrane region" description="Helical" evidence="1">
    <location>
        <begin position="81"/>
        <end position="101"/>
    </location>
</feature>
<proteinExistence type="predicted"/>
<dbReference type="Pfam" id="PF10745">
    <property type="entry name" value="DUF2530"/>
    <property type="match status" value="1"/>
</dbReference>
<evidence type="ECO:0000313" key="3">
    <source>
        <dbReference type="Proteomes" id="UP001500689"/>
    </source>
</evidence>
<keyword evidence="1" id="KW-0812">Transmembrane</keyword>
<dbReference type="Proteomes" id="UP001500689">
    <property type="component" value="Unassembled WGS sequence"/>
</dbReference>
<evidence type="ECO:0000313" key="2">
    <source>
        <dbReference type="EMBL" id="GAA3555053.1"/>
    </source>
</evidence>
<accession>A0ABP6WQU4</accession>
<dbReference type="InterPro" id="IPR019681">
    <property type="entry name" value="DUF2530"/>
</dbReference>
<evidence type="ECO:0008006" key="4">
    <source>
        <dbReference type="Google" id="ProtNLM"/>
    </source>
</evidence>
<evidence type="ECO:0000256" key="1">
    <source>
        <dbReference type="SAM" id="Phobius"/>
    </source>
</evidence>
<gene>
    <name evidence="2" type="ORF">GCM10022222_43350</name>
</gene>
<keyword evidence="1" id="KW-1133">Transmembrane helix</keyword>
<name>A0ABP6WQU4_9PSEU</name>
<protein>
    <recommendedName>
        <fullName evidence="4">DUF2530 domain-containing protein</fullName>
    </recommendedName>
</protein>
<reference evidence="3" key="1">
    <citation type="journal article" date="2019" name="Int. J. Syst. Evol. Microbiol.">
        <title>The Global Catalogue of Microorganisms (GCM) 10K type strain sequencing project: providing services to taxonomists for standard genome sequencing and annotation.</title>
        <authorList>
            <consortium name="The Broad Institute Genomics Platform"/>
            <consortium name="The Broad Institute Genome Sequencing Center for Infectious Disease"/>
            <person name="Wu L."/>
            <person name="Ma J."/>
        </authorList>
    </citation>
    <scope>NUCLEOTIDE SEQUENCE [LARGE SCALE GENOMIC DNA]</scope>
    <source>
        <strain evidence="3">JCM 16898</strain>
    </source>
</reference>
<organism evidence="2 3">
    <name type="scientific">Amycolatopsis ultiminotia</name>
    <dbReference type="NCBI Taxonomy" id="543629"/>
    <lineage>
        <taxon>Bacteria</taxon>
        <taxon>Bacillati</taxon>
        <taxon>Actinomycetota</taxon>
        <taxon>Actinomycetes</taxon>
        <taxon>Pseudonocardiales</taxon>
        <taxon>Pseudonocardiaceae</taxon>
        <taxon>Amycolatopsis</taxon>
    </lineage>
</organism>